<dbReference type="Proteomes" id="UP001056426">
    <property type="component" value="Chromosome"/>
</dbReference>
<reference evidence="2" key="1">
    <citation type="submission" date="2022-05" db="EMBL/GenBank/DDBJ databases">
        <authorList>
            <person name="Sun X."/>
        </authorList>
    </citation>
    <scope>NUCLEOTIDE SEQUENCE</scope>
    <source>
        <strain evidence="2">Ai-910</strain>
    </source>
</reference>
<name>A0A9J6ZRM8_9BACT</name>
<dbReference type="AlphaFoldDB" id="A0A9J6ZRM8"/>
<evidence type="ECO:0000313" key="2">
    <source>
        <dbReference type="EMBL" id="URW80235.1"/>
    </source>
</evidence>
<comment type="similarity">
    <text evidence="1">Belongs to the UPF0166 family.</text>
</comment>
<dbReference type="PANTHER" id="PTHR35983:SF1">
    <property type="entry name" value="UPF0166 PROTEIN TM_0021"/>
    <property type="match status" value="1"/>
</dbReference>
<dbReference type="RefSeq" id="WP_250724376.1">
    <property type="nucleotide sequence ID" value="NZ_CP098400.1"/>
</dbReference>
<proteinExistence type="inferred from homology"/>
<organism evidence="2 3">
    <name type="scientific">Xiashengella succiniciproducens</name>
    <dbReference type="NCBI Taxonomy" id="2949635"/>
    <lineage>
        <taxon>Bacteria</taxon>
        <taxon>Pseudomonadati</taxon>
        <taxon>Bacteroidota</taxon>
        <taxon>Bacteroidia</taxon>
        <taxon>Marinilabiliales</taxon>
        <taxon>Marinilabiliaceae</taxon>
        <taxon>Xiashengella</taxon>
    </lineage>
</organism>
<keyword evidence="3" id="KW-1185">Reference proteome</keyword>
<dbReference type="PANTHER" id="PTHR35983">
    <property type="entry name" value="UPF0166 PROTEIN TM_0021"/>
    <property type="match status" value="1"/>
</dbReference>
<dbReference type="InterPro" id="IPR015867">
    <property type="entry name" value="N-reg_PII/ATP_PRibTrfase_C"/>
</dbReference>
<dbReference type="Gene3D" id="3.30.70.120">
    <property type="match status" value="1"/>
</dbReference>
<sequence>MKLNGQAARLRIIVGETDLVYQRPLYEAIVFAAKKYKLSGATVSKGAMNYGAQSIKQSIKVFELSEDRPMIIELIDYPERLRDFASIAQKLIEKAEAGGIITIEDLEVIYYG</sequence>
<reference evidence="2" key="2">
    <citation type="submission" date="2022-06" db="EMBL/GenBank/DDBJ databases">
        <title>Xiashengella guii gen. nov. sp. nov., a bacterium isolated form anaerobic digestion tank.</title>
        <authorList>
            <person name="Huang H."/>
        </authorList>
    </citation>
    <scope>NUCLEOTIDE SEQUENCE</scope>
    <source>
        <strain evidence="2">Ai-910</strain>
    </source>
</reference>
<dbReference type="SUPFAM" id="SSF54913">
    <property type="entry name" value="GlnB-like"/>
    <property type="match status" value="1"/>
</dbReference>
<dbReference type="InterPro" id="IPR011322">
    <property type="entry name" value="N-reg_PII-like_a/b"/>
</dbReference>
<evidence type="ECO:0000313" key="3">
    <source>
        <dbReference type="Proteomes" id="UP001056426"/>
    </source>
</evidence>
<protein>
    <submittedName>
        <fullName evidence="2">DUF190 domain-containing protein</fullName>
    </submittedName>
</protein>
<dbReference type="KEGG" id="alkq:M9189_02525"/>
<gene>
    <name evidence="2" type="ORF">M9189_02525</name>
</gene>
<dbReference type="EMBL" id="CP098400">
    <property type="protein sequence ID" value="URW80235.1"/>
    <property type="molecule type" value="Genomic_DNA"/>
</dbReference>
<dbReference type="Pfam" id="PF02641">
    <property type="entry name" value="DUF190"/>
    <property type="match status" value="1"/>
</dbReference>
<evidence type="ECO:0000256" key="1">
    <source>
        <dbReference type="ARBA" id="ARBA00010554"/>
    </source>
</evidence>
<accession>A0A9J6ZRM8</accession>
<dbReference type="InterPro" id="IPR003793">
    <property type="entry name" value="UPF0166"/>
</dbReference>